<keyword evidence="2" id="KW-1185">Reference proteome</keyword>
<dbReference type="AlphaFoldDB" id="A0A5B8VBI6"/>
<dbReference type="EMBL" id="CP042435">
    <property type="protein sequence ID" value="QEC68036.1"/>
    <property type="molecule type" value="Genomic_DNA"/>
</dbReference>
<dbReference type="RefSeq" id="WP_147189843.1">
    <property type="nucleotide sequence ID" value="NZ_CP042435.1"/>
</dbReference>
<dbReference type="OrthoDB" id="674161at2"/>
<dbReference type="Proteomes" id="UP000321533">
    <property type="component" value="Chromosome"/>
</dbReference>
<accession>A0A5B8VBI6</accession>
<evidence type="ECO:0000313" key="2">
    <source>
        <dbReference type="Proteomes" id="UP000321533"/>
    </source>
</evidence>
<protein>
    <submittedName>
        <fullName evidence="1">Uncharacterized protein</fullName>
    </submittedName>
</protein>
<gene>
    <name evidence="1" type="ORF">FRZ67_12245</name>
</gene>
<reference evidence="1 2" key="1">
    <citation type="journal article" date="2016" name="Int. J. Syst. Evol. Microbiol.">
        <title>Panacibacter ginsenosidivorans gen. nov., sp. nov., with ginsenoside converting activity isolated from soil of a ginseng field.</title>
        <authorList>
            <person name="Siddiqi M.Z."/>
            <person name="Muhammad Shafi S."/>
            <person name="Choi K.D."/>
            <person name="Im W.T."/>
        </authorList>
    </citation>
    <scope>NUCLEOTIDE SEQUENCE [LARGE SCALE GENOMIC DNA]</scope>
    <source>
        <strain evidence="1 2">Gsoil1550</strain>
    </source>
</reference>
<dbReference type="KEGG" id="pgin:FRZ67_12245"/>
<name>A0A5B8VBI6_9BACT</name>
<organism evidence="1 2">
    <name type="scientific">Panacibacter ginsenosidivorans</name>
    <dbReference type="NCBI Taxonomy" id="1813871"/>
    <lineage>
        <taxon>Bacteria</taxon>
        <taxon>Pseudomonadati</taxon>
        <taxon>Bacteroidota</taxon>
        <taxon>Chitinophagia</taxon>
        <taxon>Chitinophagales</taxon>
        <taxon>Chitinophagaceae</taxon>
        <taxon>Panacibacter</taxon>
    </lineage>
</organism>
<proteinExistence type="predicted"/>
<evidence type="ECO:0000313" key="1">
    <source>
        <dbReference type="EMBL" id="QEC68036.1"/>
    </source>
</evidence>
<sequence length="305" mass="34092">MTNLIVTVPKLNKRKVIPASLPDASNVAGVVFKNFSFVGEEVSSGLLPNPSLGSWFKDADGFFYWAGGLSIASLPAATGIRTSSILAPPVNVPHDLPLSRNQCLKAAGWLKQNFEERIKNAVKDTPFDKELIYAIACQETAYKWLLWIDNEKFSATTILERCVFDASGDFPDTHRSAFPRNKKALLDEFGQEITQMLVDEGNKMRAMPQPGSPNGWGKADFLYKGYGIFQYDLQFIKEDKKFFTDKGWASIDECIAKALKELKTKFAAKHGNMFETVKAYNGSGERAEHYAENVSQFYTWIKAVS</sequence>